<protein>
    <submittedName>
        <fullName evidence="1">Glyoxalase</fullName>
    </submittedName>
</protein>
<organism evidence="1 2">
    <name type="scientific">Chromobacterium vaccinii</name>
    <dbReference type="NCBI Taxonomy" id="1108595"/>
    <lineage>
        <taxon>Bacteria</taxon>
        <taxon>Pseudomonadati</taxon>
        <taxon>Pseudomonadota</taxon>
        <taxon>Betaproteobacteria</taxon>
        <taxon>Neisseriales</taxon>
        <taxon>Chromobacteriaceae</taxon>
        <taxon>Chromobacterium</taxon>
    </lineage>
</organism>
<accession>A0A1D9LBH1</accession>
<dbReference type="InterPro" id="IPR004360">
    <property type="entry name" value="Glyas_Fos-R_dOase_dom"/>
</dbReference>
<reference evidence="1 2" key="1">
    <citation type="submission" date="2016-10" db="EMBL/GenBank/DDBJ databases">
        <title>Chromobacterium muskegensis sp. nov., an insecticidal bacterium isolated from Sphagnum bogs.</title>
        <authorList>
            <person name="Sparks M.E."/>
            <person name="Blackburn M.B."/>
            <person name="Gundersen-Rindal D.E."/>
            <person name="Mitchell A."/>
            <person name="Farrar R."/>
            <person name="Kuhar D."/>
        </authorList>
    </citation>
    <scope>NUCLEOTIDE SEQUENCE [LARGE SCALE GENOMIC DNA]</scope>
    <source>
        <strain evidence="1 2">21-1</strain>
    </source>
</reference>
<dbReference type="InterPro" id="IPR050383">
    <property type="entry name" value="GlyoxalaseI/FosfomycinResist"/>
</dbReference>
<dbReference type="CDD" id="cd07264">
    <property type="entry name" value="VOC_like"/>
    <property type="match status" value="1"/>
</dbReference>
<name>A0A1D9LBH1_9NEIS</name>
<evidence type="ECO:0000313" key="1">
    <source>
        <dbReference type="EMBL" id="AOZ48585.1"/>
    </source>
</evidence>
<dbReference type="Gene3D" id="3.10.180.10">
    <property type="entry name" value="2,3-Dihydroxybiphenyl 1,2-Dioxygenase, domain 1"/>
    <property type="match status" value="1"/>
</dbReference>
<dbReference type="SUPFAM" id="SSF54593">
    <property type="entry name" value="Glyoxalase/Bleomycin resistance protein/Dihydroxybiphenyl dioxygenase"/>
    <property type="match status" value="1"/>
</dbReference>
<dbReference type="AlphaFoldDB" id="A0A1D9LBH1"/>
<dbReference type="EMBL" id="CP017707">
    <property type="protein sequence ID" value="AOZ48585.1"/>
    <property type="molecule type" value="Genomic_DNA"/>
</dbReference>
<proteinExistence type="predicted"/>
<sequence>MKLAYTIIYVPDVPASLRFFESAFGFKRKFLHESETYGELDTGETTLSFAHHELAAGNLPDGHVRADESARPLGMEIGLVTGDVEAAHAKALAHGAAELSPPKTKPWGQTVSYVRAPDGALIELCSPVSA</sequence>
<dbReference type="STRING" id="1108595.BKX93_00330"/>
<dbReference type="PANTHER" id="PTHR21366:SF22">
    <property type="entry name" value="VOC DOMAIN-CONTAINING PROTEIN"/>
    <property type="match status" value="1"/>
</dbReference>
<dbReference type="RefSeq" id="WP_046156381.1">
    <property type="nucleotide sequence ID" value="NZ_CP017707.1"/>
</dbReference>
<dbReference type="KEGG" id="cvc:BKX93_00330"/>
<evidence type="ECO:0000313" key="2">
    <source>
        <dbReference type="Proteomes" id="UP000178776"/>
    </source>
</evidence>
<dbReference type="GeneID" id="68839670"/>
<gene>
    <name evidence="1" type="ORF">BKX93_00330</name>
</gene>
<dbReference type="Proteomes" id="UP000178776">
    <property type="component" value="Chromosome"/>
</dbReference>
<dbReference type="InterPro" id="IPR029068">
    <property type="entry name" value="Glyas_Bleomycin-R_OHBP_Dase"/>
</dbReference>
<dbReference type="Pfam" id="PF00903">
    <property type="entry name" value="Glyoxalase"/>
    <property type="match status" value="1"/>
</dbReference>
<dbReference type="InterPro" id="IPR037523">
    <property type="entry name" value="VOC_core"/>
</dbReference>
<dbReference type="PANTHER" id="PTHR21366">
    <property type="entry name" value="GLYOXALASE FAMILY PROTEIN"/>
    <property type="match status" value="1"/>
</dbReference>
<dbReference type="PROSITE" id="PS51819">
    <property type="entry name" value="VOC"/>
    <property type="match status" value="1"/>
</dbReference>